<sequence length="1023" mass="112626">MVEILAAIGLGAKELFSYNRESYKFDQDQRLEREMLRLEMQVKRFELFREDVRDLVELTVGRMDVYHLVGALFLEFCVTFFCEGRVQANAPPFILALFLLSNACAFVYLLIAVWLSMHASIASHSFGVRLLTRFVRLPIPSPQQIASLSRRLADFEKQGLENVLRLPVLHQGNDWTAPKVEGDKQKEGDPTKTTAAPPMALAPAPAAEAAPPVATPLPEPAPSNGGATAAADGTEAPVVSEAEEAARTHCLGSGEAPFSGEEAMLRPAAMPGLHVQLFRRLQAKWQCYDAYCRVCMALGVNQILQGLTYYAIVHTLVENRSPSCGYALLVIFQAAALAVAILDISGLRRRALLAVQAVGTLPATLAALAVHSAERNEAGVLDPGAIYYTSPAMFFLQACWLELLLWVAKPSQDDAALPRRFRTVLFLDVFGDGVDPTDAEIRPNQATPSGFGLEEERLQAAERVAGAEAALAVAAAAVKRWEAAPRVVLSETQSAELTRIRIELQIWRRALKGELAWRAAARGLPHEADVLGDDSIRPWGELLPEQEDEDPFQGCLVGPFEHDMGYESSTYWYDPEKVTYVWESPGNRLVLSLPSVAAAIRGLEAAMRLLLAMSESTTALAQEDDLPDGRGQADLETMLRGVFAVPWRICAVWRSRLAQAVRGTGPGSNGIELATPLVERQTSGEGRVHHLAGPHAKHFVPERLPWQVLRGVTRILQFSWTFVGMMAVLRELGIYQIDFQQHPGGERRLSAAPKSTEDFTLNFEEVEVSWPHGAFFEAEVISWLGDRAEDVTSSSKGRGRLLLGTAFSNYVVEGEAWPLQLQEQPLLNTDDRHHGLVAINGPGATYLAATSEAQLLIWPFHQASSTCDSGSVERVLRLAGRRSPWRCFAGTLERCEDANQSHWCLVLAGWDGERLLVVEMPMEDICTFPDGLLRPKYSVPLQVDAEPRALTFTRHQGSLHLLGLFSSGLRAWDLNAKKALWRARANWPEDFKALSLAEDPLNRELFVVGLKASGSGLLKSRLP</sequence>
<accession>A0ABP0LZA8</accession>
<protein>
    <submittedName>
        <fullName evidence="3">Uncharacterized protein</fullName>
    </submittedName>
</protein>
<feature type="region of interest" description="Disordered" evidence="1">
    <location>
        <begin position="175"/>
        <end position="246"/>
    </location>
</feature>
<feature type="compositionally biased region" description="Low complexity" evidence="1">
    <location>
        <begin position="191"/>
        <end position="212"/>
    </location>
</feature>
<reference evidence="3 4" key="1">
    <citation type="submission" date="2024-02" db="EMBL/GenBank/DDBJ databases">
        <authorList>
            <person name="Chen Y."/>
            <person name="Shah S."/>
            <person name="Dougan E. K."/>
            <person name="Thang M."/>
            <person name="Chan C."/>
        </authorList>
    </citation>
    <scope>NUCLEOTIDE SEQUENCE [LARGE SCALE GENOMIC DNA]</scope>
</reference>
<evidence type="ECO:0000256" key="2">
    <source>
        <dbReference type="SAM" id="Phobius"/>
    </source>
</evidence>
<feature type="compositionally biased region" description="Low complexity" evidence="1">
    <location>
        <begin position="225"/>
        <end position="240"/>
    </location>
</feature>
<feature type="compositionally biased region" description="Basic and acidic residues" evidence="1">
    <location>
        <begin position="180"/>
        <end position="190"/>
    </location>
</feature>
<feature type="transmembrane region" description="Helical" evidence="2">
    <location>
        <begin position="94"/>
        <end position="115"/>
    </location>
</feature>
<keyword evidence="2" id="KW-0472">Membrane</keyword>
<dbReference type="EMBL" id="CAXAMN010014780">
    <property type="protein sequence ID" value="CAK9044258.1"/>
    <property type="molecule type" value="Genomic_DNA"/>
</dbReference>
<dbReference type="Proteomes" id="UP001642484">
    <property type="component" value="Unassembled WGS sequence"/>
</dbReference>
<keyword evidence="2" id="KW-1133">Transmembrane helix</keyword>
<gene>
    <name evidence="3" type="ORF">CCMP2556_LOCUS23311</name>
</gene>
<proteinExistence type="predicted"/>
<comment type="caution">
    <text evidence="3">The sequence shown here is derived from an EMBL/GenBank/DDBJ whole genome shotgun (WGS) entry which is preliminary data.</text>
</comment>
<evidence type="ECO:0000313" key="4">
    <source>
        <dbReference type="Proteomes" id="UP001642484"/>
    </source>
</evidence>
<keyword evidence="2" id="KW-0812">Transmembrane</keyword>
<evidence type="ECO:0000313" key="3">
    <source>
        <dbReference type="EMBL" id="CAK9044258.1"/>
    </source>
</evidence>
<organism evidence="3 4">
    <name type="scientific">Durusdinium trenchii</name>
    <dbReference type="NCBI Taxonomy" id="1381693"/>
    <lineage>
        <taxon>Eukaryota</taxon>
        <taxon>Sar</taxon>
        <taxon>Alveolata</taxon>
        <taxon>Dinophyceae</taxon>
        <taxon>Suessiales</taxon>
        <taxon>Symbiodiniaceae</taxon>
        <taxon>Durusdinium</taxon>
    </lineage>
</organism>
<name>A0ABP0LZA8_9DINO</name>
<evidence type="ECO:0000256" key="1">
    <source>
        <dbReference type="SAM" id="MobiDB-lite"/>
    </source>
</evidence>
<keyword evidence="4" id="KW-1185">Reference proteome</keyword>
<feature type="transmembrane region" description="Helical" evidence="2">
    <location>
        <begin position="65"/>
        <end position="82"/>
    </location>
</feature>